<dbReference type="PATRIC" id="fig|1618481.3.peg.223"/>
<evidence type="ECO:0000256" key="10">
    <source>
        <dbReference type="HAMAP-Rule" id="MF_00185"/>
    </source>
</evidence>
<keyword evidence="4 10" id="KW-0808">Transferase</keyword>
<comment type="catalytic activity">
    <reaction evidence="9 10">
        <text>adenosine(37) in tRNA + dimethylallyl diphosphate = N(6)-dimethylallyladenosine(37) in tRNA + diphosphate</text>
        <dbReference type="Rhea" id="RHEA:26482"/>
        <dbReference type="Rhea" id="RHEA-COMP:10162"/>
        <dbReference type="Rhea" id="RHEA-COMP:10375"/>
        <dbReference type="ChEBI" id="CHEBI:33019"/>
        <dbReference type="ChEBI" id="CHEBI:57623"/>
        <dbReference type="ChEBI" id="CHEBI:74411"/>
        <dbReference type="ChEBI" id="CHEBI:74415"/>
        <dbReference type="EC" id="2.5.1.75"/>
    </reaction>
</comment>
<reference evidence="11 12" key="1">
    <citation type="journal article" date="2015" name="Nature">
        <title>rRNA introns, odd ribosomes, and small enigmatic genomes across a large radiation of phyla.</title>
        <authorList>
            <person name="Brown C.T."/>
            <person name="Hug L.A."/>
            <person name="Thomas B.C."/>
            <person name="Sharon I."/>
            <person name="Castelle C.J."/>
            <person name="Singh A."/>
            <person name="Wilkins M.J."/>
            <person name="Williams K.H."/>
            <person name="Banfield J.F."/>
        </authorList>
    </citation>
    <scope>NUCLEOTIDE SEQUENCE [LARGE SCALE GENOMIC DNA]</scope>
</reference>
<evidence type="ECO:0000256" key="9">
    <source>
        <dbReference type="ARBA" id="ARBA00049563"/>
    </source>
</evidence>
<evidence type="ECO:0000256" key="1">
    <source>
        <dbReference type="ARBA" id="ARBA00001946"/>
    </source>
</evidence>
<proteinExistence type="inferred from homology"/>
<evidence type="ECO:0000256" key="6">
    <source>
        <dbReference type="ARBA" id="ARBA00022741"/>
    </source>
</evidence>
<comment type="similarity">
    <text evidence="3 10">Belongs to the IPP transferase family.</text>
</comment>
<accession>A0A0G0JP05</accession>
<name>A0A0G0JP05_9BACT</name>
<dbReference type="PANTHER" id="PTHR11088">
    <property type="entry name" value="TRNA DIMETHYLALLYLTRANSFERASE"/>
    <property type="match status" value="1"/>
</dbReference>
<keyword evidence="5 10" id="KW-0819">tRNA processing</keyword>
<organism evidence="11 12">
    <name type="scientific">Candidatus Roizmanbacteria bacterium GW2011_GWA2_37_7</name>
    <dbReference type="NCBI Taxonomy" id="1618481"/>
    <lineage>
        <taxon>Bacteria</taxon>
        <taxon>Candidatus Roizmaniibacteriota</taxon>
    </lineage>
</organism>
<dbReference type="EC" id="2.5.1.75" evidence="10"/>
<comment type="cofactor">
    <cofactor evidence="1 10">
        <name>Mg(2+)</name>
        <dbReference type="ChEBI" id="CHEBI:18420"/>
    </cofactor>
</comment>
<dbReference type="GO" id="GO:0005524">
    <property type="term" value="F:ATP binding"/>
    <property type="evidence" value="ECO:0007669"/>
    <property type="project" value="UniProtKB-UniRule"/>
</dbReference>
<evidence type="ECO:0000256" key="3">
    <source>
        <dbReference type="ARBA" id="ARBA00005842"/>
    </source>
</evidence>
<evidence type="ECO:0000256" key="5">
    <source>
        <dbReference type="ARBA" id="ARBA00022694"/>
    </source>
</evidence>
<dbReference type="PANTHER" id="PTHR11088:SF60">
    <property type="entry name" value="TRNA DIMETHYLALLYLTRANSFERASE"/>
    <property type="match status" value="1"/>
</dbReference>
<dbReference type="EMBL" id="LBTJ01000007">
    <property type="protein sequence ID" value="KKQ38604.1"/>
    <property type="molecule type" value="Genomic_DNA"/>
</dbReference>
<keyword evidence="8 10" id="KW-0460">Magnesium</keyword>
<dbReference type="GO" id="GO:0052381">
    <property type="term" value="F:tRNA dimethylallyltransferase activity"/>
    <property type="evidence" value="ECO:0007669"/>
    <property type="project" value="UniProtKB-UniRule"/>
</dbReference>
<dbReference type="SUPFAM" id="SSF52540">
    <property type="entry name" value="P-loop containing nucleoside triphosphate hydrolases"/>
    <property type="match status" value="1"/>
</dbReference>
<feature type="site" description="Interaction with substrate tRNA" evidence="10">
    <location>
        <position position="144"/>
    </location>
</feature>
<protein>
    <recommendedName>
        <fullName evidence="10">tRNA dimethylallyltransferase</fullName>
        <ecNumber evidence="10">2.5.1.75</ecNumber>
    </recommendedName>
    <alternativeName>
        <fullName evidence="10">Dimethylallyl diphosphate:tRNA dimethylallyltransferase</fullName>
        <shortName evidence="10">DMAPP:tRNA dimethylallyltransferase</shortName>
        <shortName evidence="10">DMATase</shortName>
    </alternativeName>
    <alternativeName>
        <fullName evidence="10">Isopentenyl-diphosphate:tRNA isopentenyltransferase</fullName>
        <shortName evidence="10">IPP transferase</shortName>
        <shortName evidence="10">IPPT</shortName>
        <shortName evidence="10">IPTase</shortName>
    </alternativeName>
</protein>
<sequence length="308" mass="35935">MKTIYVITGQTATGKTAYAIKLAQKINGEVINADSRQVYKHLTIVTGKDLQLTDRVFHTKEKTNCFDIGYYKCTDENTLLWLYDIVEPWSEFSAYDYKICALEVIDDIVKRGKTPIIVGGSYLYIKNLLYDTVNTQIPPNKKLRDQLSKLSVEELQKKLYSYTSSTLQSLNESDQRNPHRLIRKIEIEEGRSEHKSRQYFESLSKLYHINLFGYYYQNREDMKSVIAVRVSERTKNGAVEETEQLLKQGYSGDSPGFNAIGYQQIISYLENKITKQQMIDVWIIKEVQYAKRQYTFMKQNRDIVWTAV</sequence>
<dbReference type="InterPro" id="IPR039657">
    <property type="entry name" value="Dimethylallyltransferase"/>
</dbReference>
<comment type="function">
    <text evidence="2 10">Catalyzes the transfer of a dimethylallyl group onto the adenine at position 37 in tRNAs that read codons beginning with uridine, leading to the formation of N6-(dimethylallyl)adenosine (i(6)A).</text>
</comment>
<evidence type="ECO:0000313" key="11">
    <source>
        <dbReference type="EMBL" id="KKQ38604.1"/>
    </source>
</evidence>
<dbReference type="AlphaFoldDB" id="A0A0G0JP05"/>
<keyword evidence="7 10" id="KW-0067">ATP-binding</keyword>
<evidence type="ECO:0000256" key="2">
    <source>
        <dbReference type="ARBA" id="ARBA00003213"/>
    </source>
</evidence>
<dbReference type="InterPro" id="IPR018022">
    <property type="entry name" value="IPT"/>
</dbReference>
<evidence type="ECO:0000256" key="7">
    <source>
        <dbReference type="ARBA" id="ARBA00022840"/>
    </source>
</evidence>
<dbReference type="Pfam" id="PF01715">
    <property type="entry name" value="IPPT"/>
    <property type="match status" value="1"/>
</dbReference>
<comment type="caution">
    <text evidence="10">Lacks conserved residue(s) required for the propagation of feature annotation.</text>
</comment>
<feature type="site" description="Interaction with substrate tRNA" evidence="10">
    <location>
        <position position="121"/>
    </location>
</feature>
<evidence type="ECO:0000256" key="4">
    <source>
        <dbReference type="ARBA" id="ARBA00022679"/>
    </source>
</evidence>
<dbReference type="Pfam" id="PF01745">
    <property type="entry name" value="IPT"/>
    <property type="match status" value="1"/>
</dbReference>
<dbReference type="Gene3D" id="3.40.50.300">
    <property type="entry name" value="P-loop containing nucleotide triphosphate hydrolases"/>
    <property type="match status" value="1"/>
</dbReference>
<evidence type="ECO:0000313" key="12">
    <source>
        <dbReference type="Proteomes" id="UP000034471"/>
    </source>
</evidence>
<feature type="binding site" evidence="10">
    <location>
        <begin position="9"/>
        <end position="16"/>
    </location>
    <ligand>
        <name>ATP</name>
        <dbReference type="ChEBI" id="CHEBI:30616"/>
    </ligand>
</feature>
<dbReference type="STRING" id="1618481.US54_C0007G0024"/>
<comment type="subunit">
    <text evidence="10">Monomer.</text>
</comment>
<dbReference type="HAMAP" id="MF_00185">
    <property type="entry name" value="IPP_trans"/>
    <property type="match status" value="1"/>
</dbReference>
<evidence type="ECO:0000256" key="8">
    <source>
        <dbReference type="ARBA" id="ARBA00022842"/>
    </source>
</evidence>
<comment type="caution">
    <text evidence="11">The sequence shown here is derived from an EMBL/GenBank/DDBJ whole genome shotgun (WGS) entry which is preliminary data.</text>
</comment>
<keyword evidence="6 10" id="KW-0547">Nucleotide-binding</keyword>
<feature type="region of interest" description="Interaction with substrate tRNA" evidence="10">
    <location>
        <begin position="34"/>
        <end position="37"/>
    </location>
</feature>
<feature type="binding site" evidence="10">
    <location>
        <begin position="11"/>
        <end position="16"/>
    </location>
    <ligand>
        <name>substrate</name>
    </ligand>
</feature>
<dbReference type="Proteomes" id="UP000034471">
    <property type="component" value="Unassembled WGS sequence"/>
</dbReference>
<dbReference type="Gene3D" id="1.10.287.890">
    <property type="entry name" value="Crystal structure of tRNA isopentenylpyrophosphate transferase (bh2366) domain"/>
    <property type="match status" value="1"/>
</dbReference>
<gene>
    <name evidence="10" type="primary">miaA</name>
    <name evidence="11" type="ORF">US54_C0007G0024</name>
</gene>
<dbReference type="InterPro" id="IPR027417">
    <property type="entry name" value="P-loop_NTPase"/>
</dbReference>
<dbReference type="GO" id="GO:0006400">
    <property type="term" value="P:tRNA modification"/>
    <property type="evidence" value="ECO:0007669"/>
    <property type="project" value="TreeGrafter"/>
</dbReference>